<feature type="domain" description="Arc-like DNA binding" evidence="2">
    <location>
        <begin position="1"/>
        <end position="46"/>
    </location>
</feature>
<dbReference type="SUPFAM" id="SSF47598">
    <property type="entry name" value="Ribbon-helix-helix"/>
    <property type="match status" value="1"/>
</dbReference>
<dbReference type="Gene3D" id="1.10.1220.10">
    <property type="entry name" value="Met repressor-like"/>
    <property type="match status" value="1"/>
</dbReference>
<evidence type="ECO:0000313" key="4">
    <source>
        <dbReference type="Proteomes" id="UP000319627"/>
    </source>
</evidence>
<proteinExistence type="predicted"/>
<reference evidence="3 4" key="1">
    <citation type="submission" date="2019-07" db="EMBL/GenBank/DDBJ databases">
        <title>Genomic Encyclopedia of Type Strains, Phase I: the one thousand microbial genomes (KMG-I) project.</title>
        <authorList>
            <person name="Kyrpides N."/>
        </authorList>
    </citation>
    <scope>NUCLEOTIDE SEQUENCE [LARGE SCALE GENOMIC DNA]</scope>
    <source>
        <strain evidence="3 4">DSM 375</strain>
    </source>
</reference>
<dbReference type="AlphaFoldDB" id="A0A562HZA5"/>
<sequence>MRNINPFGLRMQPELRHKVEEAAKQNRRSLNAELIARIEASFNERGDSVNTDTVNASDLAQELAAMKSEIHELRKAVQDRNKNDLVA</sequence>
<evidence type="ECO:0000259" key="2">
    <source>
        <dbReference type="Pfam" id="PF03869"/>
    </source>
</evidence>
<dbReference type="EMBL" id="VLKG01000018">
    <property type="protein sequence ID" value="TWH63818.1"/>
    <property type="molecule type" value="Genomic_DNA"/>
</dbReference>
<dbReference type="GO" id="GO:0003677">
    <property type="term" value="F:DNA binding"/>
    <property type="evidence" value="ECO:0007669"/>
    <property type="project" value="InterPro"/>
</dbReference>
<dbReference type="Proteomes" id="UP000319627">
    <property type="component" value="Unassembled WGS sequence"/>
</dbReference>
<keyword evidence="1" id="KW-0175">Coiled coil</keyword>
<dbReference type="InterPro" id="IPR010985">
    <property type="entry name" value="Ribbon_hlx_hlx"/>
</dbReference>
<dbReference type="GO" id="GO:0006355">
    <property type="term" value="P:regulation of DNA-templated transcription"/>
    <property type="evidence" value="ECO:0007669"/>
    <property type="project" value="InterPro"/>
</dbReference>
<dbReference type="RefSeq" id="WP_144573328.1">
    <property type="nucleotide sequence ID" value="NZ_VLKG01000018.1"/>
</dbReference>
<accession>A0A562HZA5</accession>
<protein>
    <submittedName>
        <fullName evidence="3">Arc-like DNA binding dprotein</fullName>
    </submittedName>
</protein>
<dbReference type="OrthoDB" id="8685865at2"/>
<name>A0A562HZA5_9GAMM</name>
<dbReference type="InterPro" id="IPR005569">
    <property type="entry name" value="Arc_DNA-bd_dom"/>
</dbReference>
<evidence type="ECO:0000256" key="1">
    <source>
        <dbReference type="SAM" id="Coils"/>
    </source>
</evidence>
<keyword evidence="4" id="KW-1185">Reference proteome</keyword>
<gene>
    <name evidence="3" type="ORF">LX59_03069</name>
</gene>
<dbReference type="InterPro" id="IPR013321">
    <property type="entry name" value="Arc_rbn_hlx_hlx"/>
</dbReference>
<organism evidence="3 4">
    <name type="scientific">Azomonas agilis</name>
    <dbReference type="NCBI Taxonomy" id="116849"/>
    <lineage>
        <taxon>Bacteria</taxon>
        <taxon>Pseudomonadati</taxon>
        <taxon>Pseudomonadota</taxon>
        <taxon>Gammaproteobacteria</taxon>
        <taxon>Pseudomonadales</taxon>
        <taxon>Pseudomonadaceae</taxon>
        <taxon>Azomonas</taxon>
    </lineage>
</organism>
<feature type="coiled-coil region" evidence="1">
    <location>
        <begin position="56"/>
        <end position="83"/>
    </location>
</feature>
<comment type="caution">
    <text evidence="3">The sequence shown here is derived from an EMBL/GenBank/DDBJ whole genome shotgun (WGS) entry which is preliminary data.</text>
</comment>
<dbReference type="Pfam" id="PF03869">
    <property type="entry name" value="Arc"/>
    <property type="match status" value="1"/>
</dbReference>
<evidence type="ECO:0000313" key="3">
    <source>
        <dbReference type="EMBL" id="TWH63818.1"/>
    </source>
</evidence>